<reference evidence="1" key="2">
    <citation type="journal article" date="2015" name="Fish Shellfish Immunol.">
        <title>Early steps in the European eel (Anguilla anguilla)-Vibrio vulnificus interaction in the gills: Role of the RtxA13 toxin.</title>
        <authorList>
            <person name="Callol A."/>
            <person name="Pajuelo D."/>
            <person name="Ebbesson L."/>
            <person name="Teles M."/>
            <person name="MacKenzie S."/>
            <person name="Amaro C."/>
        </authorList>
    </citation>
    <scope>NUCLEOTIDE SEQUENCE</scope>
</reference>
<name>A0A0E9PVQ0_ANGAN</name>
<proteinExistence type="predicted"/>
<protein>
    <submittedName>
        <fullName evidence="1">Uncharacterized protein</fullName>
    </submittedName>
</protein>
<dbReference type="EMBL" id="GBXM01099881">
    <property type="protein sequence ID" value="JAH08696.1"/>
    <property type="molecule type" value="Transcribed_RNA"/>
</dbReference>
<accession>A0A0E9PVQ0</accession>
<organism evidence="1">
    <name type="scientific">Anguilla anguilla</name>
    <name type="common">European freshwater eel</name>
    <name type="synonym">Muraena anguilla</name>
    <dbReference type="NCBI Taxonomy" id="7936"/>
    <lineage>
        <taxon>Eukaryota</taxon>
        <taxon>Metazoa</taxon>
        <taxon>Chordata</taxon>
        <taxon>Craniata</taxon>
        <taxon>Vertebrata</taxon>
        <taxon>Euteleostomi</taxon>
        <taxon>Actinopterygii</taxon>
        <taxon>Neopterygii</taxon>
        <taxon>Teleostei</taxon>
        <taxon>Anguilliformes</taxon>
        <taxon>Anguillidae</taxon>
        <taxon>Anguilla</taxon>
    </lineage>
</organism>
<sequence>MNFHFNCTFLANSG</sequence>
<reference evidence="1" key="1">
    <citation type="submission" date="2014-11" db="EMBL/GenBank/DDBJ databases">
        <authorList>
            <person name="Amaro Gonzalez C."/>
        </authorList>
    </citation>
    <scope>NUCLEOTIDE SEQUENCE</scope>
</reference>
<evidence type="ECO:0000313" key="1">
    <source>
        <dbReference type="EMBL" id="JAH08696.1"/>
    </source>
</evidence>